<proteinExistence type="predicted"/>
<name>A0A6E8WDE3_ANOCL</name>
<dbReference type="VEuPathDB" id="VectorBase:ACON029344"/>
<accession>A0A6E8WDE3</accession>
<evidence type="ECO:0000313" key="2">
    <source>
        <dbReference type="Proteomes" id="UP001105220"/>
    </source>
</evidence>
<dbReference type="Proteomes" id="UP001105220">
    <property type="component" value="Unplaced"/>
</dbReference>
<dbReference type="EnsemblMetazoa" id="ACON029344-RA">
    <property type="protein sequence ID" value="ACON029344-PA"/>
    <property type="gene ID" value="ACON029344"/>
</dbReference>
<protein>
    <submittedName>
        <fullName evidence="1">Transposase domain-containing protein</fullName>
    </submittedName>
</protein>
<dbReference type="VEuPathDB" id="VectorBase:ACON2_040796"/>
<dbReference type="VEuPathDB" id="VectorBase:ACMO_006095"/>
<evidence type="ECO:0000313" key="1">
    <source>
        <dbReference type="EnsemblMetazoa" id="ACON029344-PA"/>
    </source>
</evidence>
<sequence>MGIIGKVSSCKLPKDARTLLKINRNRSSEIITVQGGQYWYRGIQNCFTNELSDVNFEADKTILLNVSIDGLPIAKSNNLQFWPILFNIHGMPEIPVMPISIYCGATKPASIERFLRPFVDEVNFLTKNGVVVKNKKFNIKLRAIIADSPARAFIKGVAYFNSLDGCLKCTSKGKHINGRNAYSDTAGPDRTHEGFKNRAYGDHHLDSPLLDLDEFDIIIQIIVADSLHLIDLGITKRMLMAWMFGMFGVRKKLTPTQINFITAKLLNIKLPAEIHRKFRPLFDIKHWKGSEFASFLFYGSFVVLKDSIPEEQYNHFMLFFSITLLSTEVYKEHWPLANKLLQLFVKLYSTLYGPEYISSNVHNLLHIFKEAENFGPINTISSYDFENELQHLKKITKRGQMLGTSYK</sequence>
<keyword evidence="2" id="KW-1185">Reference proteome</keyword>
<dbReference type="PANTHER" id="PTHR33053">
    <property type="entry name" value="PROTEIN, PUTATIVE-RELATED"/>
    <property type="match status" value="1"/>
</dbReference>
<reference key="1">
    <citation type="journal article" date="2019" name="Genes (Basel)">
        <title>A High-Quality De novo Genome Assembly from a Single Mosquito Using PacBio Sequencing.</title>
        <authorList>
            <person name="Kingan S.B."/>
            <person name="Heaton H."/>
            <person name="Cudini J."/>
            <person name="Lambert C.C."/>
            <person name="Baybayan P."/>
            <person name="Galvin B.D."/>
            <person name="Durbin R."/>
            <person name="Korlach J."/>
            <person name="Lawniczak M.K.N."/>
        </authorList>
    </citation>
    <scope>NUCLEOTIDE SEQUENCE [LARGE SCALE GENOMIC DNA]</scope>
    <source>
        <strain>Mali-NIH</strain>
    </source>
</reference>
<organism evidence="1 2">
    <name type="scientific">Anopheles coluzzii</name>
    <name type="common">African malaria mosquito</name>
    <dbReference type="NCBI Taxonomy" id="1518534"/>
    <lineage>
        <taxon>Eukaryota</taxon>
        <taxon>Metazoa</taxon>
        <taxon>Ecdysozoa</taxon>
        <taxon>Arthropoda</taxon>
        <taxon>Hexapoda</taxon>
        <taxon>Insecta</taxon>
        <taxon>Pterygota</taxon>
        <taxon>Neoptera</taxon>
        <taxon>Endopterygota</taxon>
        <taxon>Diptera</taxon>
        <taxon>Nematocera</taxon>
        <taxon>Culicoidea</taxon>
        <taxon>Culicidae</taxon>
        <taxon>Anophelinae</taxon>
        <taxon>Anopheles</taxon>
    </lineage>
</organism>
<reference evidence="1" key="2">
    <citation type="submission" date="2020-05" db="UniProtKB">
        <authorList>
            <consortium name="EnsemblMetazoa"/>
        </authorList>
    </citation>
    <scope>IDENTIFICATION</scope>
    <source>
        <strain evidence="1">Ngousso</strain>
    </source>
</reference>
<dbReference type="AlphaFoldDB" id="A0A6E8WDE3"/>
<dbReference type="PANTHER" id="PTHR33053:SF9">
    <property type="entry name" value="AGAP000105-PA"/>
    <property type="match status" value="1"/>
</dbReference>